<dbReference type="InterPro" id="IPR040372">
    <property type="entry name" value="YaeB-like"/>
</dbReference>
<dbReference type="InterPro" id="IPR023370">
    <property type="entry name" value="TrmO-like_N"/>
</dbReference>
<feature type="compositionally biased region" description="Basic and acidic residues" evidence="3">
    <location>
        <begin position="100"/>
        <end position="116"/>
    </location>
</feature>
<dbReference type="PROSITE" id="PS51668">
    <property type="entry name" value="TSAA_2"/>
    <property type="match status" value="1"/>
</dbReference>
<dbReference type="Proteomes" id="UP000324585">
    <property type="component" value="Unassembled WGS sequence"/>
</dbReference>
<dbReference type="EMBL" id="VRMN01000001">
    <property type="protein sequence ID" value="KAA8499258.1"/>
    <property type="molecule type" value="Genomic_DNA"/>
</dbReference>
<sequence>MSAERNEDEIQRRADAFQRAEISKLDAAIAACDVEIGGLQEQVATLYNVFTGARGVLMQRGSERQHEQEHAQAARALADAKPFSRAQVAASFRYLEQTRKKDRDVVPQRHRDDRQAEAPQQTPHHELAASYAPCATVLTPFRKRFEAPRQAFQAHANDAKAELHFFAHALTANDRCFLRQLAYGEHVWLVYWLDRNRAWREFVRPPRRKHTRVGVFASRAPNRPTPVGISLAQVLRYEESDTACILQVLGTDILNSTPLLALRSYERRDFHIGARCGWVDDNANMQSLYYDVADGSDIHHQSSSRSSSSSGASAAGDDGDKMRKPCEYRVLPLAVHVNEQLDFVNAQMGTVVDTRAMIENILLYRDPARLGKPFRSESVSLSFQGRALIDCGAESEQKLSASETQPYSLRVVPLAAYRVVLQLNHASRTCIETPSVAVRCVISGIRRDVMQSDAHVDPEIQLHLLFLRRFFPALYEDVTGSRLGE</sequence>
<evidence type="ECO:0000259" key="4">
    <source>
        <dbReference type="PROSITE" id="PS51668"/>
    </source>
</evidence>
<evidence type="ECO:0000256" key="1">
    <source>
        <dbReference type="ARBA" id="ARBA00022691"/>
    </source>
</evidence>
<evidence type="ECO:0000313" key="5">
    <source>
        <dbReference type="EMBL" id="KAA8499258.1"/>
    </source>
</evidence>
<dbReference type="Pfam" id="PF01980">
    <property type="entry name" value="TrmO_N"/>
    <property type="match status" value="1"/>
</dbReference>
<dbReference type="PANTHER" id="PTHR12818">
    <property type="entry name" value="TRNA (ADENINE(37)-N6)-METHYLTRANSFERASE"/>
    <property type="match status" value="1"/>
</dbReference>
<name>A0A5J4Z7X0_PORPP</name>
<dbReference type="OrthoDB" id="4882at2759"/>
<keyword evidence="6" id="KW-1185">Reference proteome</keyword>
<gene>
    <name evidence="5" type="ORF">FVE85_6843</name>
</gene>
<reference evidence="6" key="1">
    <citation type="journal article" date="2019" name="Nat. Commun.">
        <title>Expansion of phycobilisome linker gene families in mesophilic red algae.</title>
        <authorList>
            <person name="Lee J."/>
            <person name="Kim D."/>
            <person name="Bhattacharya D."/>
            <person name="Yoon H.S."/>
        </authorList>
    </citation>
    <scope>NUCLEOTIDE SEQUENCE [LARGE SCALE GENOMIC DNA]</scope>
    <source>
        <strain evidence="6">CCMP 1328</strain>
    </source>
</reference>
<dbReference type="InterPro" id="IPR036414">
    <property type="entry name" value="YaeB_N_sf"/>
</dbReference>
<feature type="compositionally biased region" description="Low complexity" evidence="3">
    <location>
        <begin position="303"/>
        <end position="316"/>
    </location>
</feature>
<feature type="region of interest" description="Disordered" evidence="3">
    <location>
        <begin position="100"/>
        <end position="124"/>
    </location>
</feature>
<evidence type="ECO:0000313" key="6">
    <source>
        <dbReference type="Proteomes" id="UP000324585"/>
    </source>
</evidence>
<dbReference type="InterPro" id="IPR036413">
    <property type="entry name" value="YaeB-like_sf"/>
</dbReference>
<dbReference type="Gene3D" id="2.40.30.70">
    <property type="entry name" value="YaeB-like"/>
    <property type="match status" value="1"/>
</dbReference>
<dbReference type="PANTHER" id="PTHR12818:SF0">
    <property type="entry name" value="TRNA (ADENINE(37)-N6)-METHYLTRANSFERASE"/>
    <property type="match status" value="1"/>
</dbReference>
<feature type="domain" description="TsaA-like" evidence="4">
    <location>
        <begin position="131"/>
        <end position="274"/>
    </location>
</feature>
<accession>A0A5J4Z7X0</accession>
<proteinExistence type="inferred from homology"/>
<comment type="caution">
    <text evidence="5">The sequence shown here is derived from an EMBL/GenBank/DDBJ whole genome shotgun (WGS) entry which is preliminary data.</text>
</comment>
<evidence type="ECO:0000256" key="2">
    <source>
        <dbReference type="ARBA" id="ARBA00033753"/>
    </source>
</evidence>
<dbReference type="AlphaFoldDB" id="A0A5J4Z7X0"/>
<feature type="region of interest" description="Disordered" evidence="3">
    <location>
        <begin position="300"/>
        <end position="321"/>
    </location>
</feature>
<organism evidence="5 6">
    <name type="scientific">Porphyridium purpureum</name>
    <name type="common">Red alga</name>
    <name type="synonym">Porphyridium cruentum</name>
    <dbReference type="NCBI Taxonomy" id="35688"/>
    <lineage>
        <taxon>Eukaryota</taxon>
        <taxon>Rhodophyta</taxon>
        <taxon>Bangiophyceae</taxon>
        <taxon>Porphyridiales</taxon>
        <taxon>Porphyridiaceae</taxon>
        <taxon>Porphyridium</taxon>
    </lineage>
</organism>
<comment type="similarity">
    <text evidence="2">Belongs to the tRNA methyltransferase O family.</text>
</comment>
<dbReference type="SUPFAM" id="SSF118196">
    <property type="entry name" value="YaeB-like"/>
    <property type="match status" value="1"/>
</dbReference>
<evidence type="ECO:0000256" key="3">
    <source>
        <dbReference type="SAM" id="MobiDB-lite"/>
    </source>
</evidence>
<protein>
    <submittedName>
        <fullName evidence="5">Putative S-adenosyl-L-methionine-binding protein</fullName>
    </submittedName>
</protein>
<keyword evidence="1" id="KW-0949">S-adenosyl-L-methionine</keyword>